<organism evidence="2 3">
    <name type="scientific">Citrobacter cronae</name>
    <dbReference type="NCBI Taxonomy" id="1748967"/>
    <lineage>
        <taxon>Bacteria</taxon>
        <taxon>Pseudomonadati</taxon>
        <taxon>Pseudomonadota</taxon>
        <taxon>Gammaproteobacteria</taxon>
        <taxon>Enterobacterales</taxon>
        <taxon>Enterobacteriaceae</taxon>
        <taxon>Citrobacter</taxon>
        <taxon>Citrobacter freundii complex</taxon>
    </lineage>
</organism>
<gene>
    <name evidence="2" type="ORF">H7I73_23885</name>
</gene>
<proteinExistence type="predicted"/>
<reference evidence="2 3" key="1">
    <citation type="submission" date="2020-08" db="EMBL/GenBank/DDBJ databases">
        <title>Emergence and comparative genomics analysis of Citrobacter in Fennec fox imported from North Africa to China.</title>
        <authorList>
            <person name="Zheng B."/>
        </authorList>
    </citation>
    <scope>NUCLEOTIDE SEQUENCE [LARGE SCALE GENOMIC DNA]</scope>
    <source>
        <strain evidence="2 3">FF141</strain>
    </source>
</reference>
<dbReference type="Proteomes" id="UP000548504">
    <property type="component" value="Unassembled WGS sequence"/>
</dbReference>
<dbReference type="RefSeq" id="WP_185656562.1">
    <property type="nucleotide sequence ID" value="NZ_JACLAG010000010.1"/>
</dbReference>
<feature type="region of interest" description="Disordered" evidence="1">
    <location>
        <begin position="314"/>
        <end position="348"/>
    </location>
</feature>
<evidence type="ECO:0000313" key="2">
    <source>
        <dbReference type="EMBL" id="MBC2622683.1"/>
    </source>
</evidence>
<protein>
    <submittedName>
        <fullName evidence="2">Head processing protein</fullName>
    </submittedName>
</protein>
<name>A0A7X1EJ79_9ENTR</name>
<sequence>MAPKYKTLLTHTDRFSLFDKVRKGKQNNRKYMLEAVKRMINSPETQEGLRLGELYGYYGHTRRELAKTPELPETSVIMVEGKPVVIENVPASRTIAISVDDDGVVTHTEEIFDTAPGRIVASMLESRAGGWSWVTTGRDSPAISIPTGYYGMDYVTMPNFISMDHPAAMRESAEDRNAAMTEALIKQNFTEEDADGIIKHYTALNEYEVMFESIQRIEDLEVARLAAAGELLDKDRQLEEQSVMLESLRKDEAERAEKASLRTAMFERVLDKLPVFTNQRQRDAIANMQTEEDLAIVDKLFESLASPSIRTLPVDQISTSSQPAKRHHSEPVDKSSIINFESTTRHFG</sequence>
<evidence type="ECO:0000256" key="1">
    <source>
        <dbReference type="SAM" id="MobiDB-lite"/>
    </source>
</evidence>
<dbReference type="EMBL" id="JACLAG010000010">
    <property type="protein sequence ID" value="MBC2622683.1"/>
    <property type="molecule type" value="Genomic_DNA"/>
</dbReference>
<comment type="caution">
    <text evidence="2">The sequence shown here is derived from an EMBL/GenBank/DDBJ whole genome shotgun (WGS) entry which is preliminary data.</text>
</comment>
<dbReference type="AlphaFoldDB" id="A0A7X1EJ79"/>
<accession>A0A7X1EJ79</accession>
<evidence type="ECO:0000313" key="3">
    <source>
        <dbReference type="Proteomes" id="UP000548504"/>
    </source>
</evidence>